<evidence type="ECO:0000256" key="2">
    <source>
        <dbReference type="ARBA" id="ARBA00022723"/>
    </source>
</evidence>
<dbReference type="STRING" id="151549.A0A4C1ZAB8"/>
<keyword evidence="3" id="KW-0472">Membrane</keyword>
<name>A0A4C1ZAB8_EUMVA</name>
<keyword evidence="6" id="KW-1185">Reference proteome</keyword>
<dbReference type="AlphaFoldDB" id="A0A4C1ZAB8"/>
<gene>
    <name evidence="5" type="ORF">EVAR_58873_1</name>
</gene>
<dbReference type="InterPro" id="IPR027806">
    <property type="entry name" value="HARBI1_dom"/>
</dbReference>
<evidence type="ECO:0000313" key="6">
    <source>
        <dbReference type="Proteomes" id="UP000299102"/>
    </source>
</evidence>
<keyword evidence="2" id="KW-0479">Metal-binding</keyword>
<evidence type="ECO:0000256" key="1">
    <source>
        <dbReference type="ARBA" id="ARBA00001968"/>
    </source>
</evidence>
<proteinExistence type="predicted"/>
<dbReference type="GO" id="GO:0046872">
    <property type="term" value="F:metal ion binding"/>
    <property type="evidence" value="ECO:0007669"/>
    <property type="project" value="UniProtKB-KW"/>
</dbReference>
<keyword evidence="3" id="KW-1133">Transmembrane helix</keyword>
<evidence type="ECO:0000259" key="4">
    <source>
        <dbReference type="Pfam" id="PF13359"/>
    </source>
</evidence>
<evidence type="ECO:0000256" key="3">
    <source>
        <dbReference type="SAM" id="Phobius"/>
    </source>
</evidence>
<comment type="cofactor">
    <cofactor evidence="1">
        <name>a divalent metal cation</name>
        <dbReference type="ChEBI" id="CHEBI:60240"/>
    </cofactor>
</comment>
<sequence>MIVDRGFRDCLELLEEMGLLHKMPQFLNKQKQFSTEDANETRLVTKVRWVVEAVNGQLKNWRALDKVVPNSQIPYIGDYVRIICAVLNAFHPARIKNTKDDEIIAQRMLDLVKRPNYLKQMVEEKGWMRKKAIWTKLTDTDLQDFPRLTWDELRQLTIGIYQLKQSQSYTQEHLNEEGMYSIYIHREDDSVLRVQLRSRHTSSKNYNIWIKTERSNISHTNIQWYCQCKVGARVVVCCACCFNIMVLAYWRHNSTDVKTKS</sequence>
<dbReference type="OrthoDB" id="10046738at2759"/>
<reference evidence="5 6" key="1">
    <citation type="journal article" date="2019" name="Commun. Biol.">
        <title>The bagworm genome reveals a unique fibroin gene that provides high tensile strength.</title>
        <authorList>
            <person name="Kono N."/>
            <person name="Nakamura H."/>
            <person name="Ohtoshi R."/>
            <person name="Tomita M."/>
            <person name="Numata K."/>
            <person name="Arakawa K."/>
        </authorList>
    </citation>
    <scope>NUCLEOTIDE SEQUENCE [LARGE SCALE GENOMIC DNA]</scope>
</reference>
<dbReference type="PANTHER" id="PTHR23080">
    <property type="entry name" value="THAP DOMAIN PROTEIN"/>
    <property type="match status" value="1"/>
</dbReference>
<evidence type="ECO:0000313" key="5">
    <source>
        <dbReference type="EMBL" id="GBP84650.1"/>
    </source>
</evidence>
<organism evidence="5 6">
    <name type="scientific">Eumeta variegata</name>
    <name type="common">Bagworm moth</name>
    <name type="synonym">Eumeta japonica</name>
    <dbReference type="NCBI Taxonomy" id="151549"/>
    <lineage>
        <taxon>Eukaryota</taxon>
        <taxon>Metazoa</taxon>
        <taxon>Ecdysozoa</taxon>
        <taxon>Arthropoda</taxon>
        <taxon>Hexapoda</taxon>
        <taxon>Insecta</taxon>
        <taxon>Pterygota</taxon>
        <taxon>Neoptera</taxon>
        <taxon>Endopterygota</taxon>
        <taxon>Lepidoptera</taxon>
        <taxon>Glossata</taxon>
        <taxon>Ditrysia</taxon>
        <taxon>Tineoidea</taxon>
        <taxon>Psychidae</taxon>
        <taxon>Oiketicinae</taxon>
        <taxon>Eumeta</taxon>
    </lineage>
</organism>
<dbReference type="Pfam" id="PF13359">
    <property type="entry name" value="DDE_Tnp_4"/>
    <property type="match status" value="1"/>
</dbReference>
<feature type="domain" description="DDE Tnp4" evidence="4">
    <location>
        <begin position="2"/>
        <end position="88"/>
    </location>
</feature>
<keyword evidence="3" id="KW-0812">Transmembrane</keyword>
<accession>A0A4C1ZAB8</accession>
<dbReference type="Proteomes" id="UP000299102">
    <property type="component" value="Unassembled WGS sequence"/>
</dbReference>
<protein>
    <recommendedName>
        <fullName evidence="4">DDE Tnp4 domain-containing protein</fullName>
    </recommendedName>
</protein>
<feature type="transmembrane region" description="Helical" evidence="3">
    <location>
        <begin position="230"/>
        <end position="250"/>
    </location>
</feature>
<comment type="caution">
    <text evidence="5">The sequence shown here is derived from an EMBL/GenBank/DDBJ whole genome shotgun (WGS) entry which is preliminary data.</text>
</comment>
<dbReference type="EMBL" id="BGZK01001692">
    <property type="protein sequence ID" value="GBP84650.1"/>
    <property type="molecule type" value="Genomic_DNA"/>
</dbReference>